<proteinExistence type="inferred from homology"/>
<dbReference type="PANTHER" id="PTHR30502:SF0">
    <property type="entry name" value="PHOSPHOENOLPYRUVATE CARBOXYLASE FAMILY PROTEIN"/>
    <property type="match status" value="1"/>
</dbReference>
<protein>
    <submittedName>
        <fullName evidence="5">Aldolase</fullName>
    </submittedName>
</protein>
<dbReference type="InterPro" id="IPR005000">
    <property type="entry name" value="Aldolase/citrate-lyase_domain"/>
</dbReference>
<dbReference type="EMBL" id="JACEQY010000091">
    <property type="protein sequence ID" value="MBA4867097.1"/>
    <property type="molecule type" value="Genomic_DNA"/>
</dbReference>
<dbReference type="PANTHER" id="PTHR30502">
    <property type="entry name" value="2-KETO-3-DEOXY-L-RHAMNONATE ALDOLASE"/>
    <property type="match status" value="1"/>
</dbReference>
<evidence type="ECO:0000313" key="5">
    <source>
        <dbReference type="EMBL" id="MBA4867097.1"/>
    </source>
</evidence>
<dbReference type="InterPro" id="IPR040442">
    <property type="entry name" value="Pyrv_kinase-like_dom_sf"/>
</dbReference>
<dbReference type="InterPro" id="IPR050251">
    <property type="entry name" value="HpcH-HpaI_aldolase"/>
</dbReference>
<dbReference type="AlphaFoldDB" id="A0A7W2D9I2"/>
<accession>A0A7W2D9I2</accession>
<comment type="caution">
    <text evidence="5">The sequence shown here is derived from an EMBL/GenBank/DDBJ whole genome shotgun (WGS) entry which is preliminary data.</text>
</comment>
<reference evidence="5 6" key="1">
    <citation type="submission" date="2020-07" db="EMBL/GenBank/DDBJ databases">
        <title>Streptomyces isolated from Indian soil.</title>
        <authorList>
            <person name="Mandal S."/>
            <person name="Maiti P.K."/>
        </authorList>
    </citation>
    <scope>NUCLEOTIDE SEQUENCE [LARGE SCALE GENOMIC DNA]</scope>
    <source>
        <strain evidence="5 6">PSKA54</strain>
    </source>
</reference>
<dbReference type="SUPFAM" id="SSF51621">
    <property type="entry name" value="Phosphoenolpyruvate/pyruvate domain"/>
    <property type="match status" value="1"/>
</dbReference>
<evidence type="ECO:0000256" key="3">
    <source>
        <dbReference type="ARBA" id="ARBA00023239"/>
    </source>
</evidence>
<organism evidence="5 6">
    <name type="scientific">Streptomyces himalayensis subsp. aureolus</name>
    <dbReference type="NCBI Taxonomy" id="2758039"/>
    <lineage>
        <taxon>Bacteria</taxon>
        <taxon>Bacillati</taxon>
        <taxon>Actinomycetota</taxon>
        <taxon>Actinomycetes</taxon>
        <taxon>Kitasatosporales</taxon>
        <taxon>Streptomycetaceae</taxon>
        <taxon>Streptomyces</taxon>
        <taxon>Streptomyces himalayensis</taxon>
    </lineage>
</organism>
<name>A0A7W2D9I2_9ACTN</name>
<dbReference type="InterPro" id="IPR015813">
    <property type="entry name" value="Pyrv/PenolPyrv_kinase-like_dom"/>
</dbReference>
<dbReference type="GO" id="GO:0046872">
    <property type="term" value="F:metal ion binding"/>
    <property type="evidence" value="ECO:0007669"/>
    <property type="project" value="UniProtKB-KW"/>
</dbReference>
<keyword evidence="3" id="KW-0456">Lyase</keyword>
<sequence>MKQAALGGRNPILYHQSLPSFSMPEWAAAAGYNGVVLDLQHGELGLEAACRILRSIPRDNAYAYARVGSLDPAPILRLLDSGARGIVAPTVESRSQTEALVAATKYPPVGNRSLGPSRPALYPGDPGDSYTEAGNRAVSAIAQIETKAGVDRAEEIVSTPGLDSVYIGPADLAVSYGLPGRGDWEDGPVREAIAYLREVTTAHGVTLGIYSGKPDYAAGLLADGLVDYVGLGIDLVLLNRAFGDTIAALEAARSTGSTS</sequence>
<evidence type="ECO:0000256" key="1">
    <source>
        <dbReference type="ARBA" id="ARBA00005568"/>
    </source>
</evidence>
<comment type="similarity">
    <text evidence="1">Belongs to the HpcH/HpaI aldolase family.</text>
</comment>
<dbReference type="RefSeq" id="WP_181868424.1">
    <property type="nucleotide sequence ID" value="NZ_JACEQY010000091.1"/>
</dbReference>
<dbReference type="GO" id="GO:0016832">
    <property type="term" value="F:aldehyde-lyase activity"/>
    <property type="evidence" value="ECO:0007669"/>
    <property type="project" value="TreeGrafter"/>
</dbReference>
<keyword evidence="6" id="KW-1185">Reference proteome</keyword>
<feature type="domain" description="HpcH/HpaI aldolase/citrate lyase" evidence="4">
    <location>
        <begin position="22"/>
        <end position="238"/>
    </location>
</feature>
<evidence type="ECO:0000256" key="2">
    <source>
        <dbReference type="ARBA" id="ARBA00022723"/>
    </source>
</evidence>
<dbReference type="GO" id="GO:0005737">
    <property type="term" value="C:cytoplasm"/>
    <property type="evidence" value="ECO:0007669"/>
    <property type="project" value="TreeGrafter"/>
</dbReference>
<dbReference type="Pfam" id="PF03328">
    <property type="entry name" value="HpcH_HpaI"/>
    <property type="match status" value="1"/>
</dbReference>
<evidence type="ECO:0000259" key="4">
    <source>
        <dbReference type="Pfam" id="PF03328"/>
    </source>
</evidence>
<keyword evidence="2" id="KW-0479">Metal-binding</keyword>
<dbReference type="Gene3D" id="3.20.20.60">
    <property type="entry name" value="Phosphoenolpyruvate-binding domains"/>
    <property type="match status" value="1"/>
</dbReference>
<dbReference type="Proteomes" id="UP000586976">
    <property type="component" value="Unassembled WGS sequence"/>
</dbReference>
<gene>
    <name evidence="5" type="ORF">H1V43_38605</name>
</gene>
<evidence type="ECO:0000313" key="6">
    <source>
        <dbReference type="Proteomes" id="UP000586976"/>
    </source>
</evidence>